<proteinExistence type="predicted"/>
<accession>A0A8S3SRI5</accession>
<evidence type="ECO:0000313" key="1">
    <source>
        <dbReference type="EMBL" id="CAG2219249.1"/>
    </source>
</evidence>
<comment type="caution">
    <text evidence="1">The sequence shown here is derived from an EMBL/GenBank/DDBJ whole genome shotgun (WGS) entry which is preliminary data.</text>
</comment>
<keyword evidence="2" id="KW-1185">Reference proteome</keyword>
<reference evidence="1" key="1">
    <citation type="submission" date="2021-03" db="EMBL/GenBank/DDBJ databases">
        <authorList>
            <person name="Bekaert M."/>
        </authorList>
    </citation>
    <scope>NUCLEOTIDE SEQUENCE</scope>
</reference>
<dbReference type="EMBL" id="CAJPWZ010001626">
    <property type="protein sequence ID" value="CAG2219249.1"/>
    <property type="molecule type" value="Genomic_DNA"/>
</dbReference>
<sequence length="427" mass="50115">MKNCNKDPVKLKLSLLNIVEHYKNNHEHCSELSRCKTDSNYEPTKYLIKDPKAEILLGRALMNTQVYKSPTDYVHCMDSYYVESFNNAILQYHDKRINFSKQVYILRTNLAVLDWNEHVNRQTTSLKTVQDAKNPRRQCFRCLVCDPGRLNLQSIPVSEYNKLTNTGELSDTILKELFKKEPALAGLGNFLPNVMEKFDIIVKPKLNNSNNREYQKSETYYLPCMITNAFDLECIIEENFKVQSSHRTPWLVLEFEFLPVVYFNHILFNYIRTYTVCKEASGHPAIHSGKAVVYLDNSESRLLIICFSRMPYPYRYAVKRKLIYNDANDKAYKLILEKLCVNIEELERKLMHSLSYKIKAKCGTGDNFKSEGRISFNELSREYEEHPGQYRCKEHKIWHDKEDMETTWLKHAPAVSIDNSRYCDNTL</sequence>
<evidence type="ECO:0000313" key="2">
    <source>
        <dbReference type="Proteomes" id="UP000683360"/>
    </source>
</evidence>
<dbReference type="AlphaFoldDB" id="A0A8S3SRI5"/>
<dbReference type="OrthoDB" id="5962960at2759"/>
<protein>
    <submittedName>
        <fullName evidence="1">Uncharacterized protein</fullName>
    </submittedName>
</protein>
<gene>
    <name evidence="1" type="ORF">MEDL_32821</name>
</gene>
<organism evidence="1 2">
    <name type="scientific">Mytilus edulis</name>
    <name type="common">Blue mussel</name>
    <dbReference type="NCBI Taxonomy" id="6550"/>
    <lineage>
        <taxon>Eukaryota</taxon>
        <taxon>Metazoa</taxon>
        <taxon>Spiralia</taxon>
        <taxon>Lophotrochozoa</taxon>
        <taxon>Mollusca</taxon>
        <taxon>Bivalvia</taxon>
        <taxon>Autobranchia</taxon>
        <taxon>Pteriomorphia</taxon>
        <taxon>Mytilida</taxon>
        <taxon>Mytiloidea</taxon>
        <taxon>Mytilidae</taxon>
        <taxon>Mytilinae</taxon>
        <taxon>Mytilus</taxon>
    </lineage>
</organism>
<name>A0A8S3SRI5_MYTED</name>
<dbReference type="Proteomes" id="UP000683360">
    <property type="component" value="Unassembled WGS sequence"/>
</dbReference>